<gene>
    <name evidence="2" type="primary">wctK</name>
    <name evidence="2" type="synonym">KL127_00008</name>
</gene>
<dbReference type="SUPFAM" id="SSF53448">
    <property type="entry name" value="Nucleotide-diphospho-sugar transferases"/>
    <property type="match status" value="1"/>
</dbReference>
<dbReference type="PANTHER" id="PTHR43685">
    <property type="entry name" value="GLYCOSYLTRANSFERASE"/>
    <property type="match status" value="1"/>
</dbReference>
<accession>A0A1C3SZD4</accession>
<organism evidence="2">
    <name type="scientific">Klebsiella pneumoniae</name>
    <dbReference type="NCBI Taxonomy" id="573"/>
    <lineage>
        <taxon>Bacteria</taxon>
        <taxon>Pseudomonadati</taxon>
        <taxon>Pseudomonadota</taxon>
        <taxon>Gammaproteobacteria</taxon>
        <taxon>Enterobacterales</taxon>
        <taxon>Enterobacteriaceae</taxon>
        <taxon>Klebsiella/Raoultella group</taxon>
        <taxon>Klebsiella</taxon>
        <taxon>Klebsiella pneumoniae complex</taxon>
    </lineage>
</organism>
<evidence type="ECO:0000313" key="2">
    <source>
        <dbReference type="EMBL" id="SCA95745.1"/>
    </source>
</evidence>
<reference evidence="2" key="2">
    <citation type="submission" date="2016-08" db="EMBL/GenBank/DDBJ databases">
        <title>Klebsiella loci capsule.</title>
        <authorList>
            <person name="Holt K.E."/>
            <person name="Thomson N.R."/>
        </authorList>
    </citation>
    <scope>NUCLEOTIDE SEQUENCE</scope>
    <source>
        <strain evidence="2">INF097</strain>
    </source>
</reference>
<evidence type="ECO:0000259" key="1">
    <source>
        <dbReference type="Pfam" id="PF00535"/>
    </source>
</evidence>
<dbReference type="PANTHER" id="PTHR43685:SF13">
    <property type="entry name" value="O ANTIGEN BIOSYNTHESIS RHAMNOSYLTRANSFERASE RFBN"/>
    <property type="match status" value="1"/>
</dbReference>
<proteinExistence type="predicted"/>
<protein>
    <submittedName>
        <fullName evidence="2">Putative rhamnosyltransferase</fullName>
    </submittedName>
</protein>
<dbReference type="InterPro" id="IPR001173">
    <property type="entry name" value="Glyco_trans_2-like"/>
</dbReference>
<dbReference type="InterPro" id="IPR050834">
    <property type="entry name" value="Glycosyltransf_2"/>
</dbReference>
<dbReference type="InterPro" id="IPR029044">
    <property type="entry name" value="Nucleotide-diphossugar_trans"/>
</dbReference>
<dbReference type="EMBL" id="LT603704">
    <property type="protein sequence ID" value="SCA95745.1"/>
    <property type="molecule type" value="Genomic_DNA"/>
</dbReference>
<sequence length="310" mass="35118">MVGIMKYFIAIPTYNGGDIWKLTAANIKKYSPPDVCVKIVDSGSKDNTIDIAQEMGFEFSIISSNDFNHGGTRNLLAADNRLDYDVVIFMTQDAIPEPNFIQGIISVFDDPAVACAYGRQIPHDDANPIASHARSFNYTMTSYTSDIKSIHSMGLKAAFMSNSFSAYRISSFKKLGGFPSNTILCEDMYFAARALLSGHKVAYVSNSIVKHSHNYSPFEEFKRYFDIGVFHKNEPWIREKFGSAGGEGKRFIISEIKFLLTKSPKWLFLSIINNFMKIAGYKLGQKYDYLPLPFIKKISMHKRYWNDKSK</sequence>
<keyword evidence="2" id="KW-0808">Transferase</keyword>
<feature type="domain" description="Glycosyltransferase 2-like" evidence="1">
    <location>
        <begin position="9"/>
        <end position="175"/>
    </location>
</feature>
<dbReference type="GO" id="GO:0016740">
    <property type="term" value="F:transferase activity"/>
    <property type="evidence" value="ECO:0007669"/>
    <property type="project" value="UniProtKB-KW"/>
</dbReference>
<dbReference type="AlphaFoldDB" id="A0A1C3SZD4"/>
<reference evidence="2" key="1">
    <citation type="submission" date="2016-07" db="EMBL/GenBank/DDBJ databases">
        <authorList>
            <person name="Informatics P."/>
        </authorList>
    </citation>
    <scope>NUCLEOTIDE SEQUENCE</scope>
    <source>
        <strain evidence="2">INF097</strain>
    </source>
</reference>
<dbReference type="Gene3D" id="3.90.550.10">
    <property type="entry name" value="Spore Coat Polysaccharide Biosynthesis Protein SpsA, Chain A"/>
    <property type="match status" value="1"/>
</dbReference>
<dbReference type="CDD" id="cd00761">
    <property type="entry name" value="Glyco_tranf_GTA_type"/>
    <property type="match status" value="1"/>
</dbReference>
<dbReference type="Pfam" id="PF00535">
    <property type="entry name" value="Glycos_transf_2"/>
    <property type="match status" value="1"/>
</dbReference>
<name>A0A1C3SZD4_KLEPN</name>
<dbReference type="GO" id="GO:0044010">
    <property type="term" value="P:single-species biofilm formation"/>
    <property type="evidence" value="ECO:0007669"/>
    <property type="project" value="TreeGrafter"/>
</dbReference>